<dbReference type="NCBIfam" id="NF001602">
    <property type="entry name" value="PRK00395.1"/>
    <property type="match status" value="1"/>
</dbReference>
<evidence type="ECO:0000259" key="4">
    <source>
        <dbReference type="PROSITE" id="PS52002"/>
    </source>
</evidence>
<dbReference type="EMBL" id="BAMX01000006">
    <property type="protein sequence ID" value="GAN65106.1"/>
    <property type="molecule type" value="Genomic_DNA"/>
</dbReference>
<comment type="similarity">
    <text evidence="3">Belongs to the Hfq family.</text>
</comment>
<dbReference type="KEGG" id="aot:AcetOri_orf01238"/>
<protein>
    <recommendedName>
        <fullName evidence="3">RNA-binding protein Hfq</fullName>
    </recommendedName>
</protein>
<evidence type="ECO:0000256" key="2">
    <source>
        <dbReference type="ARBA" id="ARBA00023016"/>
    </source>
</evidence>
<dbReference type="Proteomes" id="UP000194999">
    <property type="component" value="Unassembled WGS sequence"/>
</dbReference>
<dbReference type="SUPFAM" id="SSF50182">
    <property type="entry name" value="Sm-like ribonucleoproteins"/>
    <property type="match status" value="1"/>
</dbReference>
<dbReference type="PANTHER" id="PTHR34772:SF1">
    <property type="entry name" value="RNA-BINDING PROTEIN HFQ"/>
    <property type="match status" value="1"/>
</dbReference>
<keyword evidence="1 3" id="KW-0694">RNA-binding</keyword>
<evidence type="ECO:0000313" key="9">
    <source>
        <dbReference type="Proteomes" id="UP000032670"/>
    </source>
</evidence>
<organism evidence="7 10">
    <name type="scientific">Acetobacter orientalis</name>
    <dbReference type="NCBI Taxonomy" id="146474"/>
    <lineage>
        <taxon>Bacteria</taxon>
        <taxon>Pseudomonadati</taxon>
        <taxon>Pseudomonadota</taxon>
        <taxon>Alphaproteobacteria</taxon>
        <taxon>Acetobacterales</taxon>
        <taxon>Acetobacteraceae</taxon>
        <taxon>Acetobacter</taxon>
    </lineage>
</organism>
<reference evidence="6 9" key="1">
    <citation type="submission" date="2012-11" db="EMBL/GenBank/DDBJ databases">
        <title>Whole genome sequence of Acetobacter orientalis 21F-2.</title>
        <authorList>
            <person name="Azuma Y."/>
            <person name="Higashiura N."/>
            <person name="Hirakawa H."/>
            <person name="Matsushita K."/>
        </authorList>
    </citation>
    <scope>NUCLEOTIDE SEQUENCE [LARGE SCALE GENOMIC DNA]</scope>
    <source>
        <strain evidence="6 9">21F-2</strain>
    </source>
</reference>
<dbReference type="InterPro" id="IPR010920">
    <property type="entry name" value="LSM_dom_sf"/>
</dbReference>
<keyword evidence="9" id="KW-1185">Reference proteome</keyword>
<dbReference type="EMBL" id="JOMO01000029">
    <property type="protein sequence ID" value="OUI80842.1"/>
    <property type="molecule type" value="Genomic_DNA"/>
</dbReference>
<dbReference type="GO" id="GO:0005829">
    <property type="term" value="C:cytosol"/>
    <property type="evidence" value="ECO:0007669"/>
    <property type="project" value="TreeGrafter"/>
</dbReference>
<dbReference type="NCBIfam" id="TIGR02383">
    <property type="entry name" value="Hfq"/>
    <property type="match status" value="1"/>
</dbReference>
<feature type="domain" description="Sm" evidence="4">
    <location>
        <begin position="11"/>
        <end position="71"/>
    </location>
</feature>
<evidence type="ECO:0000313" key="11">
    <source>
        <dbReference type="Proteomes" id="UP000194999"/>
    </source>
</evidence>
<sequence>MEKETGYTVQDAFLSQIRRSRASVTVFLVNGVKLQGNITWFDDTTVLLKRDDQTQLIYKHAISTVMPSIPVNIFETPANTGSEDRETTLGDDFI</sequence>
<name>A0A252A100_9PROT</name>
<comment type="subunit">
    <text evidence="3">Homohexamer.</text>
</comment>
<dbReference type="GO" id="GO:0045974">
    <property type="term" value="P:regulation of translation, ncRNA-mediated"/>
    <property type="evidence" value="ECO:0007669"/>
    <property type="project" value="TreeGrafter"/>
</dbReference>
<evidence type="ECO:0000313" key="5">
    <source>
        <dbReference type="EMBL" id="BBC79193.1"/>
    </source>
</evidence>
<dbReference type="Gene3D" id="2.30.30.100">
    <property type="match status" value="1"/>
</dbReference>
<reference evidence="10 11" key="2">
    <citation type="submission" date="2014-06" db="EMBL/GenBank/DDBJ databases">
        <authorList>
            <person name="Ju J."/>
            <person name="Zhang J."/>
        </authorList>
    </citation>
    <scope>NUCLEOTIDE SEQUENCE [LARGE SCALE GENOMIC DNA]</scope>
    <source>
        <strain evidence="7">DmW_045</strain>
        <strain evidence="8">DmW_048</strain>
    </source>
</reference>
<dbReference type="GeneID" id="76203252"/>
<dbReference type="PANTHER" id="PTHR34772">
    <property type="entry name" value="RNA-BINDING PROTEIN HFQ"/>
    <property type="match status" value="1"/>
</dbReference>
<comment type="function">
    <text evidence="3">RNA chaperone that binds small regulatory RNA (sRNAs) and mRNAs to facilitate mRNA translational regulation in response to envelope stress, environmental stress and changes in metabolite concentrations. Also binds with high specificity to tRNAs.</text>
</comment>
<dbReference type="EMBL" id="JOOY01000138">
    <property type="protein sequence ID" value="OUI97540.1"/>
    <property type="molecule type" value="Genomic_DNA"/>
</dbReference>
<dbReference type="Pfam" id="PF17209">
    <property type="entry name" value="Hfq"/>
    <property type="match status" value="1"/>
</dbReference>
<dbReference type="GO" id="GO:0006355">
    <property type="term" value="P:regulation of DNA-templated transcription"/>
    <property type="evidence" value="ECO:0007669"/>
    <property type="project" value="InterPro"/>
</dbReference>
<evidence type="ECO:0000313" key="7">
    <source>
        <dbReference type="EMBL" id="OUI80842.1"/>
    </source>
</evidence>
<dbReference type="Proteomes" id="UP000270034">
    <property type="component" value="Chromosome"/>
</dbReference>
<dbReference type="EMBL" id="AP018515">
    <property type="protein sequence ID" value="BBC79193.1"/>
    <property type="molecule type" value="Genomic_DNA"/>
</dbReference>
<evidence type="ECO:0000313" key="12">
    <source>
        <dbReference type="Proteomes" id="UP000270034"/>
    </source>
</evidence>
<dbReference type="InterPro" id="IPR005001">
    <property type="entry name" value="Hfq"/>
</dbReference>
<accession>A0A252A100</accession>
<evidence type="ECO:0000313" key="8">
    <source>
        <dbReference type="EMBL" id="OUI97540.1"/>
    </source>
</evidence>
<accession>A0A0D6NI33</accession>
<dbReference type="InterPro" id="IPR047575">
    <property type="entry name" value="Sm"/>
</dbReference>
<dbReference type="STRING" id="1231341.Abor_006_060"/>
<gene>
    <name evidence="3" type="primary">hfq</name>
    <name evidence="6" type="ORF">Abor_006_060</name>
    <name evidence="5" type="ORF">AcetOrient_orf01238</name>
    <name evidence="7" type="ORF">HK12_07275</name>
    <name evidence="8" type="ORF">HK15_02435</name>
</gene>
<evidence type="ECO:0000256" key="3">
    <source>
        <dbReference type="HAMAP-Rule" id="MF_00436"/>
    </source>
</evidence>
<evidence type="ECO:0000313" key="10">
    <source>
        <dbReference type="Proteomes" id="UP000194639"/>
    </source>
</evidence>
<dbReference type="Proteomes" id="UP000194639">
    <property type="component" value="Unassembled WGS sequence"/>
</dbReference>
<proteinExistence type="inferred from homology"/>
<dbReference type="Proteomes" id="UP000032670">
    <property type="component" value="Unassembled WGS sequence"/>
</dbReference>
<dbReference type="GO" id="GO:0043487">
    <property type="term" value="P:regulation of RNA stability"/>
    <property type="evidence" value="ECO:0007669"/>
    <property type="project" value="TreeGrafter"/>
</dbReference>
<dbReference type="HAMAP" id="MF_00436">
    <property type="entry name" value="Hfq"/>
    <property type="match status" value="1"/>
</dbReference>
<dbReference type="GO" id="GO:0003723">
    <property type="term" value="F:RNA binding"/>
    <property type="evidence" value="ECO:0007669"/>
    <property type="project" value="UniProtKB-UniRule"/>
</dbReference>
<dbReference type="CDD" id="cd01716">
    <property type="entry name" value="Hfq"/>
    <property type="match status" value="1"/>
</dbReference>
<keyword evidence="2 3" id="KW-0346">Stress response</keyword>
<dbReference type="PROSITE" id="PS52002">
    <property type="entry name" value="SM"/>
    <property type="match status" value="1"/>
</dbReference>
<evidence type="ECO:0000313" key="6">
    <source>
        <dbReference type="EMBL" id="GAN65106.1"/>
    </source>
</evidence>
<evidence type="ECO:0000256" key="1">
    <source>
        <dbReference type="ARBA" id="ARBA00022884"/>
    </source>
</evidence>
<reference evidence="5 12" key="3">
    <citation type="submission" date="2018-02" db="EMBL/GenBank/DDBJ databases">
        <title>Acetobacter orientalis genome.</title>
        <authorList>
            <person name="Nakashima N."/>
            <person name="Tamura T."/>
        </authorList>
    </citation>
    <scope>NUCLEOTIDE SEQUENCE [LARGE SCALE GENOMIC DNA]</scope>
    <source>
        <strain evidence="5 12">FAN1</strain>
    </source>
</reference>
<dbReference type="AlphaFoldDB" id="A0A252A100"/>
<dbReference type="RefSeq" id="WP_048840164.1">
    <property type="nucleotide sequence ID" value="NZ_BAMX01000006.1"/>
</dbReference>